<keyword evidence="1" id="KW-0067">ATP-binding</keyword>
<dbReference type="PROSITE" id="PS50975">
    <property type="entry name" value="ATP_GRASP"/>
    <property type="match status" value="1"/>
</dbReference>
<organism evidence="3 4">
    <name type="scientific">Shouchella xiaoxiensis</name>
    <dbReference type="NCBI Taxonomy" id="766895"/>
    <lineage>
        <taxon>Bacteria</taxon>
        <taxon>Bacillati</taxon>
        <taxon>Bacillota</taxon>
        <taxon>Bacilli</taxon>
        <taxon>Bacillales</taxon>
        <taxon>Bacillaceae</taxon>
        <taxon>Shouchella</taxon>
    </lineage>
</organism>
<sequence length="412" mass="47256">MNRSETVASQPFIPVILGGNLGVYSIARSFHEAYYVKSIVISSNVSGPISHAPILETIERPNYTDEKELLNLVSEIETTYANIPKFLIATDDGNVDRIIAIREFLSSDEWMVPYTTRENIDILTNKSKFYELCEELGLDYPKQHTIPANETEVAEIPFTYPVVIKPARSIYFSPLSFAGKNKVYFAQNEEELKSYVQKMRNGGYQEEIIMQEFVPGDDTSMHILTCYTAQDGETKLASFGQTLLEDHTPSAIGNPVVIRTMNNEEVGKQAKKLIEHMNFVGFSNFDLKYDERDGKYKFFELNARLGRSNYYVTAGGNNTAEFYVKDFLYNERIEPVTGQEEVLFSVVPKNLLLKYVEDPKLKEIVKEFYRNKQVKSPLDYSGAGKNLKRRFYENAAKINYYRKFSKFPPINK</sequence>
<keyword evidence="4" id="KW-1185">Reference proteome</keyword>
<dbReference type="Gene3D" id="3.30.470.20">
    <property type="entry name" value="ATP-grasp fold, B domain"/>
    <property type="match status" value="1"/>
</dbReference>
<dbReference type="Gene3D" id="3.30.1490.20">
    <property type="entry name" value="ATP-grasp fold, A domain"/>
    <property type="match status" value="1"/>
</dbReference>
<dbReference type="RefSeq" id="WP_204467505.1">
    <property type="nucleotide sequence ID" value="NZ_JAFBCV010000011.1"/>
</dbReference>
<feature type="domain" description="ATP-grasp" evidence="2">
    <location>
        <begin position="130"/>
        <end position="328"/>
    </location>
</feature>
<evidence type="ECO:0000313" key="4">
    <source>
        <dbReference type="Proteomes" id="UP001179280"/>
    </source>
</evidence>
<accession>A0ABS2T0R5</accession>
<evidence type="ECO:0000313" key="3">
    <source>
        <dbReference type="EMBL" id="MBM7840072.1"/>
    </source>
</evidence>
<evidence type="ECO:0000256" key="1">
    <source>
        <dbReference type="PROSITE-ProRule" id="PRU00409"/>
    </source>
</evidence>
<protein>
    <submittedName>
        <fullName evidence="3">D-aspartate ligase</fullName>
        <ecNumber evidence="3">6.3.1.12</ecNumber>
    </submittedName>
</protein>
<proteinExistence type="predicted"/>
<dbReference type="Proteomes" id="UP001179280">
    <property type="component" value="Unassembled WGS sequence"/>
</dbReference>
<dbReference type="EC" id="6.3.1.12" evidence="3"/>
<dbReference type="InterPro" id="IPR003806">
    <property type="entry name" value="ATP-grasp_PylC-type"/>
</dbReference>
<dbReference type="SUPFAM" id="SSF56059">
    <property type="entry name" value="Glutathione synthetase ATP-binding domain-like"/>
    <property type="match status" value="1"/>
</dbReference>
<gene>
    <name evidence="3" type="ORF">JOC54_003352</name>
</gene>
<dbReference type="InterPro" id="IPR011761">
    <property type="entry name" value="ATP-grasp"/>
</dbReference>
<reference evidence="3" key="1">
    <citation type="submission" date="2021-01" db="EMBL/GenBank/DDBJ databases">
        <title>Genomic Encyclopedia of Type Strains, Phase IV (KMG-IV): sequencing the most valuable type-strain genomes for metagenomic binning, comparative biology and taxonomic classification.</title>
        <authorList>
            <person name="Goeker M."/>
        </authorList>
    </citation>
    <scope>NUCLEOTIDE SEQUENCE</scope>
    <source>
        <strain evidence="3">DSM 21943</strain>
    </source>
</reference>
<keyword evidence="1" id="KW-0547">Nucleotide-binding</keyword>
<dbReference type="EMBL" id="JAFBCV010000011">
    <property type="protein sequence ID" value="MBM7840072.1"/>
    <property type="molecule type" value="Genomic_DNA"/>
</dbReference>
<dbReference type="InterPro" id="IPR013815">
    <property type="entry name" value="ATP_grasp_subdomain_1"/>
</dbReference>
<comment type="caution">
    <text evidence="3">The sequence shown here is derived from an EMBL/GenBank/DDBJ whole genome shotgun (WGS) entry which is preliminary data.</text>
</comment>
<dbReference type="GO" id="GO:0034025">
    <property type="term" value="F:D-aspartate ligase activity"/>
    <property type="evidence" value="ECO:0007669"/>
    <property type="project" value="UniProtKB-EC"/>
</dbReference>
<dbReference type="Pfam" id="PF02655">
    <property type="entry name" value="ATP-grasp_3"/>
    <property type="match status" value="1"/>
</dbReference>
<keyword evidence="3" id="KW-0436">Ligase</keyword>
<name>A0ABS2T0R5_9BACI</name>
<evidence type="ECO:0000259" key="2">
    <source>
        <dbReference type="PROSITE" id="PS50975"/>
    </source>
</evidence>